<dbReference type="Pfam" id="PF00685">
    <property type="entry name" value="Sulfotransfer_1"/>
    <property type="match status" value="1"/>
</dbReference>
<evidence type="ECO:0000313" key="4">
    <source>
        <dbReference type="EMBL" id="KAG5669041.1"/>
    </source>
</evidence>
<dbReference type="InterPro" id="IPR027417">
    <property type="entry name" value="P-loop_NTPase"/>
</dbReference>
<dbReference type="SUPFAM" id="SSF52540">
    <property type="entry name" value="P-loop containing nucleoside triphosphate hydrolases"/>
    <property type="match status" value="1"/>
</dbReference>
<accession>A0A9J6BGM9</accession>
<dbReference type="InterPro" id="IPR000863">
    <property type="entry name" value="Sulfotransferase_dom"/>
</dbReference>
<dbReference type="GO" id="GO:0008146">
    <property type="term" value="F:sulfotransferase activity"/>
    <property type="evidence" value="ECO:0007669"/>
    <property type="project" value="InterPro"/>
</dbReference>
<dbReference type="PANTHER" id="PTHR11783">
    <property type="entry name" value="SULFOTRANSFERASE SULT"/>
    <property type="match status" value="1"/>
</dbReference>
<keyword evidence="5" id="KW-1185">Reference proteome</keyword>
<protein>
    <recommendedName>
        <fullName evidence="3">Sulfotransferase domain-containing protein</fullName>
    </recommendedName>
</protein>
<dbReference type="Proteomes" id="UP001107558">
    <property type="component" value="Chromosome 4"/>
</dbReference>
<comment type="caution">
    <text evidence="4">The sequence shown here is derived from an EMBL/GenBank/DDBJ whole genome shotgun (WGS) entry which is preliminary data.</text>
</comment>
<evidence type="ECO:0000256" key="1">
    <source>
        <dbReference type="ARBA" id="ARBA00005771"/>
    </source>
</evidence>
<organism evidence="4 5">
    <name type="scientific">Polypedilum vanderplanki</name>
    <name type="common">Sleeping chironomid midge</name>
    <dbReference type="NCBI Taxonomy" id="319348"/>
    <lineage>
        <taxon>Eukaryota</taxon>
        <taxon>Metazoa</taxon>
        <taxon>Ecdysozoa</taxon>
        <taxon>Arthropoda</taxon>
        <taxon>Hexapoda</taxon>
        <taxon>Insecta</taxon>
        <taxon>Pterygota</taxon>
        <taxon>Neoptera</taxon>
        <taxon>Endopterygota</taxon>
        <taxon>Diptera</taxon>
        <taxon>Nematocera</taxon>
        <taxon>Chironomoidea</taxon>
        <taxon>Chironomidae</taxon>
        <taxon>Chironominae</taxon>
        <taxon>Polypedilum</taxon>
        <taxon>Polypedilum</taxon>
    </lineage>
</organism>
<feature type="domain" description="Sulfotransferase" evidence="3">
    <location>
        <begin position="59"/>
        <end position="260"/>
    </location>
</feature>
<reference evidence="4" key="1">
    <citation type="submission" date="2021-03" db="EMBL/GenBank/DDBJ databases">
        <title>Chromosome level genome of the anhydrobiotic midge Polypedilum vanderplanki.</title>
        <authorList>
            <person name="Yoshida Y."/>
            <person name="Kikawada T."/>
            <person name="Gusev O."/>
        </authorList>
    </citation>
    <scope>NUCLEOTIDE SEQUENCE</scope>
    <source>
        <strain evidence="4">NIAS01</strain>
        <tissue evidence="4">Whole body or cell culture</tissue>
    </source>
</reference>
<evidence type="ECO:0000313" key="5">
    <source>
        <dbReference type="Proteomes" id="UP001107558"/>
    </source>
</evidence>
<dbReference type="AlphaFoldDB" id="A0A9J6BGM9"/>
<gene>
    <name evidence="4" type="ORF">PVAND_016942</name>
</gene>
<comment type="similarity">
    <text evidence="1">Belongs to the sulfotransferase 1 family.</text>
</comment>
<sequence>MSFIEVSTIKRDISRHELFSTFVSVKSLEEKWESFPPCVLIKETVPNLRNIRNFKVHSDDVFLCGYPRSGATIIQEIIWLILNDFDFEKAKNVLADERFPILESLKDTNIFHDGKVIIYTDELHRPRTIKTHLPVQFLPDDIYVKKPKIIYLKRNVKDVAISAYHHIVDDLHSYTKLQEFLQDFLDDKIVYTPYREHLVNFENIPNYENILEIEYEWMMENIDGTIKKVAEFLGKEINETNFEILKNFIEESNKVRQLKTKRCEMPPEFLEKFENFIKNAADVKSEFSK</sequence>
<evidence type="ECO:0000256" key="2">
    <source>
        <dbReference type="ARBA" id="ARBA00022679"/>
    </source>
</evidence>
<keyword evidence="2" id="KW-0808">Transferase</keyword>
<dbReference type="OrthoDB" id="205623at2759"/>
<name>A0A9J6BGM9_POLVA</name>
<evidence type="ECO:0000259" key="3">
    <source>
        <dbReference type="Pfam" id="PF00685"/>
    </source>
</evidence>
<dbReference type="EMBL" id="JADBJN010000004">
    <property type="protein sequence ID" value="KAG5669041.1"/>
    <property type="molecule type" value="Genomic_DNA"/>
</dbReference>
<proteinExistence type="inferred from homology"/>
<dbReference type="Gene3D" id="3.40.50.300">
    <property type="entry name" value="P-loop containing nucleotide triphosphate hydrolases"/>
    <property type="match status" value="1"/>
</dbReference>